<accession>A0A7C1AZY3</accession>
<feature type="transmembrane region" description="Helical" evidence="1">
    <location>
        <begin position="35"/>
        <end position="54"/>
    </location>
</feature>
<evidence type="ECO:0008006" key="4">
    <source>
        <dbReference type="Google" id="ProtNLM"/>
    </source>
</evidence>
<organism evidence="3">
    <name type="scientific">Thermodesulforhabdus norvegica</name>
    <dbReference type="NCBI Taxonomy" id="39841"/>
    <lineage>
        <taxon>Bacteria</taxon>
        <taxon>Pseudomonadati</taxon>
        <taxon>Thermodesulfobacteriota</taxon>
        <taxon>Syntrophobacteria</taxon>
        <taxon>Syntrophobacterales</taxon>
        <taxon>Thermodesulforhabdaceae</taxon>
        <taxon>Thermodesulforhabdus</taxon>
    </lineage>
</organism>
<keyword evidence="1" id="KW-1133">Transmembrane helix</keyword>
<evidence type="ECO:0000256" key="1">
    <source>
        <dbReference type="SAM" id="Phobius"/>
    </source>
</evidence>
<feature type="chain" id="PRO_5028128632" description="Glycine zipper 2TM domain-containing protein" evidence="2">
    <location>
        <begin position="29"/>
        <end position="68"/>
    </location>
</feature>
<dbReference type="Proteomes" id="UP000886355">
    <property type="component" value="Unassembled WGS sequence"/>
</dbReference>
<feature type="signal peptide" evidence="2">
    <location>
        <begin position="1"/>
        <end position="28"/>
    </location>
</feature>
<comment type="caution">
    <text evidence="3">The sequence shown here is derived from an EMBL/GenBank/DDBJ whole genome shotgun (WGS) entry which is preliminary data.</text>
</comment>
<name>A0A7C1AZY3_9BACT</name>
<dbReference type="AlphaFoldDB" id="A0A7C1AZY3"/>
<protein>
    <recommendedName>
        <fullName evidence="4">Glycine zipper 2TM domain-containing protein</fullName>
    </recommendedName>
</protein>
<dbReference type="EMBL" id="DQZW01000044">
    <property type="protein sequence ID" value="HDL89460.1"/>
    <property type="molecule type" value="Genomic_DNA"/>
</dbReference>
<proteinExistence type="predicted"/>
<feature type="non-terminal residue" evidence="3">
    <location>
        <position position="68"/>
    </location>
</feature>
<keyword evidence="1" id="KW-0812">Transmembrane</keyword>
<reference evidence="3" key="1">
    <citation type="journal article" date="2020" name="mSystems">
        <title>Genome- and Community-Level Interaction Insights into Carbon Utilization and Element Cycling Functions of Hydrothermarchaeota in Hydrothermal Sediment.</title>
        <authorList>
            <person name="Zhou Z."/>
            <person name="Liu Y."/>
            <person name="Xu W."/>
            <person name="Pan J."/>
            <person name="Luo Z.H."/>
            <person name="Li M."/>
        </authorList>
    </citation>
    <scope>NUCLEOTIDE SEQUENCE [LARGE SCALE GENOMIC DNA]</scope>
    <source>
        <strain evidence="3">HyVt-19</strain>
    </source>
</reference>
<evidence type="ECO:0000256" key="2">
    <source>
        <dbReference type="SAM" id="SignalP"/>
    </source>
</evidence>
<sequence length="68" mass="6523">MFGKRVVAITLICAWLAVSMGCATTQQGQEQQQAAVAGGALGAITGGLIGYALGGKKGMVAGAIAGGA</sequence>
<keyword evidence="1" id="KW-0472">Membrane</keyword>
<keyword evidence="2" id="KW-0732">Signal</keyword>
<evidence type="ECO:0000313" key="3">
    <source>
        <dbReference type="EMBL" id="HDL89460.1"/>
    </source>
</evidence>
<dbReference type="PROSITE" id="PS51257">
    <property type="entry name" value="PROKAR_LIPOPROTEIN"/>
    <property type="match status" value="1"/>
</dbReference>
<gene>
    <name evidence="3" type="ORF">ENG14_00980</name>
</gene>